<evidence type="ECO:0000313" key="3">
    <source>
        <dbReference type="Proteomes" id="UP000193240"/>
    </source>
</evidence>
<dbReference type="STRING" id="105696.A0A1Y2MAB8"/>
<evidence type="ECO:0000313" key="2">
    <source>
        <dbReference type="EMBL" id="OSS53054.1"/>
    </source>
</evidence>
<organism evidence="2 3">
    <name type="scientific">Epicoccum nigrum</name>
    <name type="common">Soil fungus</name>
    <name type="synonym">Epicoccum purpurascens</name>
    <dbReference type="NCBI Taxonomy" id="105696"/>
    <lineage>
        <taxon>Eukaryota</taxon>
        <taxon>Fungi</taxon>
        <taxon>Dikarya</taxon>
        <taxon>Ascomycota</taxon>
        <taxon>Pezizomycotina</taxon>
        <taxon>Dothideomycetes</taxon>
        <taxon>Pleosporomycetidae</taxon>
        <taxon>Pleosporales</taxon>
        <taxon>Pleosporineae</taxon>
        <taxon>Didymellaceae</taxon>
        <taxon>Epicoccum</taxon>
    </lineage>
</organism>
<proteinExistence type="predicted"/>
<dbReference type="OMA" id="TWMEVMY"/>
<protein>
    <submittedName>
        <fullName evidence="2">Uncharacterized protein</fullName>
    </submittedName>
</protein>
<sequence length="561" mass="63883">MAAIQADYSCYVTIQNESDSDLLLADFGIENDEGIWPLYQPLNTIEAHSTGRVHLKDQLGGDGSSGWVLYEVKVGDHTEQFHLQFKDPTGLWAKNFFDARSSHDGRLSVKKGEWKTGGHPFYASVIVRTNPHASGASTPLPIPPQKKLMTSGDGDVHAKFEIGFDYPGPGEKHPIHENIAIAAFLNSSLTFPKATTYNNLNNKQWEYFRGMIWNDDPECLLFEKSTDDNRLFGIGADWYHKFLYGNKKCMTQRSHFGDLQFLHCMGAAENEMPHTTRDRMLQWMGIMYKLACGNQGVSEDQHLREHFDDSMFNRTTNPSGGTTLRDLILADRPEYKESNISLRALGICMHTIQDSFAMGHAQRRLVNHWDFERRDKNGYLVFRPGTWAQWGPIVSFHTYGAQDEDRHSFYDGLEGATVPNPRDLDSFNRLLGARDAINACILLVNAFARKQQWEELRQELEARVFAIDPNAKPCNSAVDGSVPGLDYTYAEEVGHIPEQTRCVGPLEKRSLVDPEVGTWQYANVREHHRVVWLRHLALTLVISLLILLSMWFRYCRSIRVV</sequence>
<reference evidence="2 3" key="1">
    <citation type="journal article" date="2017" name="Genome Announc.">
        <title>Genome sequence of the saprophytic ascomycete Epicoccum nigrum ICMP 19927 strain isolated from New Zealand.</title>
        <authorList>
            <person name="Fokin M."/>
            <person name="Fleetwood D."/>
            <person name="Weir B.S."/>
            <person name="Villas-Boas S.G."/>
        </authorList>
    </citation>
    <scope>NUCLEOTIDE SEQUENCE [LARGE SCALE GENOMIC DNA]</scope>
    <source>
        <strain evidence="2 3">ICMP 19927</strain>
    </source>
</reference>
<dbReference type="InParanoid" id="A0A1Y2MAB8"/>
<gene>
    <name evidence="2" type="ORF">B5807_03071</name>
</gene>
<evidence type="ECO:0000256" key="1">
    <source>
        <dbReference type="SAM" id="Phobius"/>
    </source>
</evidence>
<keyword evidence="1" id="KW-0472">Membrane</keyword>
<feature type="transmembrane region" description="Helical" evidence="1">
    <location>
        <begin position="532"/>
        <end position="552"/>
    </location>
</feature>
<dbReference type="Proteomes" id="UP000193240">
    <property type="component" value="Unassembled WGS sequence"/>
</dbReference>
<dbReference type="Gene3D" id="2.60.270.50">
    <property type="match status" value="1"/>
</dbReference>
<dbReference type="AlphaFoldDB" id="A0A1Y2MAB8"/>
<name>A0A1Y2MAB8_EPING</name>
<keyword evidence="1" id="KW-0812">Transmembrane</keyword>
<keyword evidence="1" id="KW-1133">Transmembrane helix</keyword>
<dbReference type="EMBL" id="KZ107839">
    <property type="protein sequence ID" value="OSS53054.1"/>
    <property type="molecule type" value="Genomic_DNA"/>
</dbReference>
<keyword evidence="3" id="KW-1185">Reference proteome</keyword>
<accession>A0A1Y2MAB8</accession>